<gene>
    <name evidence="4" type="ORF">Cvel_4405</name>
</gene>
<reference evidence="4" key="1">
    <citation type="submission" date="2014-11" db="EMBL/GenBank/DDBJ databases">
        <authorList>
            <person name="Otto D Thomas"/>
            <person name="Naeem Raeece"/>
        </authorList>
    </citation>
    <scope>NUCLEOTIDE SEQUENCE</scope>
</reference>
<dbReference type="VEuPathDB" id="CryptoDB:Cvel_4405"/>
<proteinExistence type="predicted"/>
<evidence type="ECO:0000313" key="4">
    <source>
        <dbReference type="EMBL" id="CEM25756.1"/>
    </source>
</evidence>
<feature type="domain" description="Saposin B-type" evidence="3">
    <location>
        <begin position="1"/>
        <end position="100"/>
    </location>
</feature>
<dbReference type="InterPro" id="IPR008139">
    <property type="entry name" value="SaposinB_dom"/>
</dbReference>
<dbReference type="PROSITE" id="PS50015">
    <property type="entry name" value="SAP_B"/>
    <property type="match status" value="1"/>
</dbReference>
<keyword evidence="1" id="KW-1015">Disulfide bond</keyword>
<name>A0A0G4G9V2_9ALVE</name>
<protein>
    <recommendedName>
        <fullName evidence="3">Saposin B-type domain-containing protein</fullName>
    </recommendedName>
</protein>
<evidence type="ECO:0000259" key="3">
    <source>
        <dbReference type="PROSITE" id="PS50015"/>
    </source>
</evidence>
<accession>A0A0G4G9V2</accession>
<feature type="compositionally biased region" description="Low complexity" evidence="2">
    <location>
        <begin position="176"/>
        <end position="186"/>
    </location>
</feature>
<dbReference type="EMBL" id="CDMZ01001015">
    <property type="protein sequence ID" value="CEM25756.1"/>
    <property type="molecule type" value="Genomic_DNA"/>
</dbReference>
<feature type="region of interest" description="Disordered" evidence="2">
    <location>
        <begin position="131"/>
        <end position="221"/>
    </location>
</feature>
<organism evidence="4">
    <name type="scientific">Chromera velia CCMP2878</name>
    <dbReference type="NCBI Taxonomy" id="1169474"/>
    <lineage>
        <taxon>Eukaryota</taxon>
        <taxon>Sar</taxon>
        <taxon>Alveolata</taxon>
        <taxon>Colpodellida</taxon>
        <taxon>Chromeraceae</taxon>
        <taxon>Chromera</taxon>
    </lineage>
</organism>
<evidence type="ECO:0000256" key="2">
    <source>
        <dbReference type="SAM" id="MobiDB-lite"/>
    </source>
</evidence>
<evidence type="ECO:0000256" key="1">
    <source>
        <dbReference type="ARBA" id="ARBA00023157"/>
    </source>
</evidence>
<dbReference type="AlphaFoldDB" id="A0A0G4G9V2"/>
<sequence length="300" mass="32048">MKCSICQHIAHELKRDVAFLVEHHLFWDEETTETRVAYSCLDPTIPLNQARAVCMHLMREAGYRIISEMRKRFLPDSEEYEETLVPLELCETLGACKEAHRSEKSDVILLEVDELGRLDMATLDRLAMDSAASLPSSSRREGKGKGGTGKGNSRGKAAGAEIQVPAQEGTRKKVTSSSSSSSSSSSLKGELSRSGGGATETEDLQEISIVHTDPKAVGGAGRGGGYPSFMLLQGQGGGDGEGGLGFPNVLEHGGDSAGADSRHQQQFSDEGGGLTFELHPGDSEIIFGDDLGSDFLPTYI</sequence>